<dbReference type="GO" id="GO:0016592">
    <property type="term" value="C:mediator complex"/>
    <property type="evidence" value="ECO:0007669"/>
    <property type="project" value="InterPro"/>
</dbReference>
<evidence type="ECO:0000256" key="4">
    <source>
        <dbReference type="ARBA" id="ARBA00023015"/>
    </source>
</evidence>
<dbReference type="PANTHER" id="PTHR35784">
    <property type="entry name" value="MEDIATOR OF RNA POLYMERASE II TRANSCRIPTION SUBUNIT 5"/>
    <property type="match status" value="1"/>
</dbReference>
<evidence type="ECO:0000256" key="2">
    <source>
        <dbReference type="ARBA" id="ARBA00008782"/>
    </source>
</evidence>
<keyword evidence="11" id="KW-1185">Reference proteome</keyword>
<comment type="function">
    <text evidence="9">Component of the Mediator complex, a coactivator involved in the regulated transcription of nearly all RNA polymerase II-dependent genes. Mediator functions as a bridge to convey information from gene-specific regulatory proteins to the basal RNA polymerase II transcription machinery. Mediator is recruited to promoters by direct interactions with regulatory proteins and serves as a scaffold for the assembly of a functional preinitiation complex with RNA polymerase II and the general transcription factors.</text>
</comment>
<evidence type="ECO:0000256" key="1">
    <source>
        <dbReference type="ARBA" id="ARBA00004123"/>
    </source>
</evidence>
<evidence type="ECO:0000256" key="5">
    <source>
        <dbReference type="ARBA" id="ARBA00023159"/>
    </source>
</evidence>
<dbReference type="GO" id="GO:0006357">
    <property type="term" value="P:regulation of transcription by RNA polymerase II"/>
    <property type="evidence" value="ECO:0007669"/>
    <property type="project" value="InterPro"/>
</dbReference>
<dbReference type="OMA" id="FTCFAQF"/>
<evidence type="ECO:0000256" key="7">
    <source>
        <dbReference type="ARBA" id="ARBA00023242"/>
    </source>
</evidence>
<evidence type="ECO:0000256" key="6">
    <source>
        <dbReference type="ARBA" id="ARBA00023163"/>
    </source>
</evidence>
<protein>
    <recommendedName>
        <fullName evidence="3 9">Mediator of RNA polymerase II transcription subunit 5</fullName>
    </recommendedName>
    <alternativeName>
        <fullName evidence="8 9">Mediator complex subunit 5</fullName>
    </alternativeName>
</protein>
<proteinExistence type="inferred from homology"/>
<comment type="subcellular location">
    <subcellularLocation>
        <location evidence="1 9">Nucleus</location>
    </subcellularLocation>
</comment>
<accession>G8YD84</accession>
<dbReference type="AlphaFoldDB" id="G8YD84"/>
<dbReference type="PANTHER" id="PTHR35784:SF1">
    <property type="entry name" value="MEDIATOR OF RNA POLYMERASE II TRANSCRIPTION SUBUNIT 5"/>
    <property type="match status" value="1"/>
</dbReference>
<dbReference type="GO" id="GO:0003712">
    <property type="term" value="F:transcription coregulator activity"/>
    <property type="evidence" value="ECO:0007669"/>
    <property type="project" value="InterPro"/>
</dbReference>
<keyword evidence="7 9" id="KW-0539">Nucleus</keyword>
<evidence type="ECO:0000313" key="11">
    <source>
        <dbReference type="Proteomes" id="UP000005222"/>
    </source>
</evidence>
<comment type="similarity">
    <text evidence="2 9">Belongs to the Mediator complex subunit 5 family.</text>
</comment>
<organism evidence="10 11">
    <name type="scientific">Pichia sorbitophila (strain ATCC MYA-4447 / BCRC 22081 / CBS 7064 / NBRC 10061 / NRRL Y-12695)</name>
    <name type="common">Hybrid yeast</name>
    <dbReference type="NCBI Taxonomy" id="559304"/>
    <lineage>
        <taxon>Eukaryota</taxon>
        <taxon>Fungi</taxon>
        <taxon>Dikarya</taxon>
        <taxon>Ascomycota</taxon>
        <taxon>Saccharomycotina</taxon>
        <taxon>Pichiomycetes</taxon>
        <taxon>Debaryomycetaceae</taxon>
        <taxon>Millerozyma</taxon>
    </lineage>
</organism>
<reference evidence="10 11" key="1">
    <citation type="journal article" date="2012" name="G3 (Bethesda)">
        <title>Pichia sorbitophila, an interspecies yeast hybrid reveals early steps of genome resolution following polyploidization.</title>
        <authorList>
            <person name="Leh Louis V."/>
            <person name="Despons L."/>
            <person name="Friedrich A."/>
            <person name="Martin T."/>
            <person name="Durrens P."/>
            <person name="Casaregola S."/>
            <person name="Neuveglise C."/>
            <person name="Fairhead C."/>
            <person name="Marck C."/>
            <person name="Cruz J.A."/>
            <person name="Straub M.L."/>
            <person name="Kugler V."/>
            <person name="Sacerdot C."/>
            <person name="Uzunov Z."/>
            <person name="Thierry A."/>
            <person name="Weiss S."/>
            <person name="Bleykasten C."/>
            <person name="De Montigny J."/>
            <person name="Jacques N."/>
            <person name="Jung P."/>
            <person name="Lemaire M."/>
            <person name="Mallet S."/>
            <person name="Morel G."/>
            <person name="Richard G.F."/>
            <person name="Sarkar A."/>
            <person name="Savel G."/>
            <person name="Schacherer J."/>
            <person name="Seret M.L."/>
            <person name="Talla E."/>
            <person name="Samson G."/>
            <person name="Jubin C."/>
            <person name="Poulain J."/>
            <person name="Vacherie B."/>
            <person name="Barbe V."/>
            <person name="Pelletier E."/>
            <person name="Sherman D.J."/>
            <person name="Westhof E."/>
            <person name="Weissenbach J."/>
            <person name="Baret P.V."/>
            <person name="Wincker P."/>
            <person name="Gaillardin C."/>
            <person name="Dujon B."/>
            <person name="Souciet J.L."/>
        </authorList>
    </citation>
    <scope>NUCLEOTIDE SEQUENCE [LARGE SCALE GENOMIC DNA]</scope>
    <source>
        <strain evidence="11">ATCC MYA-4447 / BCRC 22081 / CBS 7064 / NBRC 10061 / NRRL Y-12695</strain>
    </source>
</reference>
<keyword evidence="4 9" id="KW-0805">Transcription regulation</keyword>
<dbReference type="Pfam" id="PF08689">
    <property type="entry name" value="Med5"/>
    <property type="match status" value="1"/>
</dbReference>
<dbReference type="STRING" id="559304.G8YD84"/>
<name>G8YD84_PICSO</name>
<dbReference type="OrthoDB" id="5322661at2759"/>
<keyword evidence="6 9" id="KW-0804">Transcription</keyword>
<keyword evidence="5 9" id="KW-0010">Activator</keyword>
<dbReference type="HOGENOM" id="CLU_012200_0_0_1"/>
<dbReference type="InterPro" id="IPR014801">
    <property type="entry name" value="Mediator_Med5_fun"/>
</dbReference>
<dbReference type="eggNOG" id="ENOG502R1HB">
    <property type="taxonomic scope" value="Eukaryota"/>
</dbReference>
<evidence type="ECO:0000313" key="10">
    <source>
        <dbReference type="EMBL" id="CCE82915.1"/>
    </source>
</evidence>
<dbReference type="EMBL" id="FO082050">
    <property type="protein sequence ID" value="CCE82915.1"/>
    <property type="molecule type" value="Genomic_DNA"/>
</dbReference>
<comment type="subunit">
    <text evidence="9">Component of the Mediator complex.</text>
</comment>
<dbReference type="Proteomes" id="UP000005222">
    <property type="component" value="Chromosome J"/>
</dbReference>
<dbReference type="InParanoid" id="G8YD84"/>
<evidence type="ECO:0000256" key="9">
    <source>
        <dbReference type="RuleBase" id="RU364142"/>
    </source>
</evidence>
<sequence length="982" mass="112650">MSGVENNTLKKLVKGAIRQNLSGNAFIELFNELNDRLLINEHEIQEVLLELSDDVSRRAENQHKVNYSLTLMTWSMPLLNTFWKLFDGLTLYSQSQYVIQLSNMFMERSKADRIPIELKQELIRLHLPQYTEHFIVSISNFDTLDHDHLSLFNHILMLWTVVIKKYKSLIDETIFKDLSTKITAVLQKFDLRNMLTYFNASVTSFSQSNFTSLQSDAMEGDFKISFLKGTSASQIARGVTSFNANSKKFLHLNQEKAFLWANTVMRNWQFDVDYFLTVFESHFFVRSHSGTQKQFNFCVDLISLIFKGLVNAVHSHEPNYVLMNWRIFLVSKLPIMLKKIISKFINPGLDLEGIAKQSRLEEAILNSFNSLGENPIKTIAAFSINTSKTIDLRQEFLKSCIYHCVLPVSSFHRFFPMESLITAEHLQDAVDHFDDVKSVSDEIITKITETNSDISSLEEQGFFSLLESIAEKLTHSSSKMQQFADQVNGTIAKLIEGKDTEKLSRLLLAITYNYELLHLICFNTKNGPVQIVEPLINYIDSYDMNVDEDDNFQDTYSYFGNILLGTILIIETFQTDVSKFQTTSFTINYMNNFYLRLCDNYSEKCDTSNTEEEEIVNNCKELLSDWVKTLFDENNDGLSDDLIKSVGIKKIHKIVPIVYSQSVTAIISGKIDFQVLNNGLDYLTQVFLVPSCLSFISWLLRKAIIIGPDRENVPLKTIHSLLKQNLEQVEEQNNEAKLIFLMVLKTKGSDIIGSLKRFEHWENNSTVQEIVNITQKSIGNFLQPAVGINLNDDINLYEEFGNTIINLVVKEEKNYRLAFDLFRIIGVEKLIKYIIDSIITFQYSITGSEDVKIFINVAIFLISLFTIGSDKEKWFEYISSQTVEFKTILPSDSAFIAPFNLHYSSVLEETNQPRSFTDDLFSDETNKAGSSVSSIDLVLSNIKNVLNPLLMFRDIEESSNKSSVLKATDVFREIFMYNINAI</sequence>
<evidence type="ECO:0000256" key="3">
    <source>
        <dbReference type="ARBA" id="ARBA00020628"/>
    </source>
</evidence>
<gene>
    <name evidence="10" type="primary">Piso0_002678</name>
    <name evidence="9" type="synonym">MED5</name>
    <name evidence="10" type="ORF">GNLVRS01_PISO0J17213g</name>
</gene>
<evidence type="ECO:0000256" key="8">
    <source>
        <dbReference type="ARBA" id="ARBA00031256"/>
    </source>
</evidence>